<feature type="transmembrane region" description="Helical" evidence="2">
    <location>
        <begin position="99"/>
        <end position="119"/>
    </location>
</feature>
<evidence type="ECO:0000256" key="2">
    <source>
        <dbReference type="SAM" id="Phobius"/>
    </source>
</evidence>
<evidence type="ECO:0000313" key="3">
    <source>
        <dbReference type="EMBL" id="MBB2922636.1"/>
    </source>
</evidence>
<dbReference type="EMBL" id="JACHVX010000002">
    <property type="protein sequence ID" value="MBB2922636.1"/>
    <property type="molecule type" value="Genomic_DNA"/>
</dbReference>
<proteinExistence type="predicted"/>
<evidence type="ECO:0000256" key="1">
    <source>
        <dbReference type="SAM" id="MobiDB-lite"/>
    </source>
</evidence>
<name>A0A7W4UED9_9CELL</name>
<gene>
    <name evidence="3" type="ORF">FHR80_001548</name>
</gene>
<dbReference type="AlphaFoldDB" id="A0A7W4UED9"/>
<dbReference type="Proteomes" id="UP000518206">
    <property type="component" value="Unassembled WGS sequence"/>
</dbReference>
<dbReference type="RefSeq" id="WP_183295518.1">
    <property type="nucleotide sequence ID" value="NZ_JACHVX010000002.1"/>
</dbReference>
<feature type="region of interest" description="Disordered" evidence="1">
    <location>
        <begin position="1"/>
        <end position="88"/>
    </location>
</feature>
<feature type="transmembrane region" description="Helical" evidence="2">
    <location>
        <begin position="125"/>
        <end position="144"/>
    </location>
</feature>
<keyword evidence="2" id="KW-1133">Transmembrane helix</keyword>
<accession>A0A7W4UED9</accession>
<keyword evidence="2" id="KW-0812">Transmembrane</keyword>
<protein>
    <submittedName>
        <fullName evidence="3">Uncharacterized protein</fullName>
    </submittedName>
</protein>
<sequence>MSTDGPTEKIPTTPGAGTAPRRTTPDPTEASRTEPGTTTAAYPVASSDPLSAFDRPDAAPSTPGPSTPAPSTPVADTSAPAPAPQGEPAVRRGVRVGTFVWGLVIVAVGIGVLALSAGYELDVELALIVLLGVAGAAMLVGSLLKGRRGGPR</sequence>
<reference evidence="3 4" key="1">
    <citation type="submission" date="2020-08" db="EMBL/GenBank/DDBJ databases">
        <title>The Agave Microbiome: Exploring the role of microbial communities in plant adaptations to desert environments.</title>
        <authorList>
            <person name="Partida-Martinez L.P."/>
        </authorList>
    </citation>
    <scope>NUCLEOTIDE SEQUENCE [LARGE SCALE GENOMIC DNA]</scope>
    <source>
        <strain evidence="3 4">RAS26</strain>
    </source>
</reference>
<feature type="compositionally biased region" description="Pro residues" evidence="1">
    <location>
        <begin position="62"/>
        <end position="71"/>
    </location>
</feature>
<evidence type="ECO:0000313" key="4">
    <source>
        <dbReference type="Proteomes" id="UP000518206"/>
    </source>
</evidence>
<reference evidence="3 4" key="2">
    <citation type="submission" date="2020-08" db="EMBL/GenBank/DDBJ databases">
        <authorList>
            <person name="Partida-Martinez L."/>
            <person name="Huntemann M."/>
            <person name="Clum A."/>
            <person name="Wang J."/>
            <person name="Palaniappan K."/>
            <person name="Ritter S."/>
            <person name="Chen I.-M."/>
            <person name="Stamatis D."/>
            <person name="Reddy T."/>
            <person name="O'Malley R."/>
            <person name="Daum C."/>
            <person name="Shapiro N."/>
            <person name="Ivanova N."/>
            <person name="Kyrpides N."/>
            <person name="Woyke T."/>
        </authorList>
    </citation>
    <scope>NUCLEOTIDE SEQUENCE [LARGE SCALE GENOMIC DNA]</scope>
    <source>
        <strain evidence="3 4">RAS26</strain>
    </source>
</reference>
<keyword evidence="2" id="KW-0472">Membrane</keyword>
<organism evidence="3 4">
    <name type="scientific">Cellulomonas cellasea</name>
    <dbReference type="NCBI Taxonomy" id="43670"/>
    <lineage>
        <taxon>Bacteria</taxon>
        <taxon>Bacillati</taxon>
        <taxon>Actinomycetota</taxon>
        <taxon>Actinomycetes</taxon>
        <taxon>Micrococcales</taxon>
        <taxon>Cellulomonadaceae</taxon>
        <taxon>Cellulomonas</taxon>
    </lineage>
</organism>
<comment type="caution">
    <text evidence="3">The sequence shown here is derived from an EMBL/GenBank/DDBJ whole genome shotgun (WGS) entry which is preliminary data.</text>
</comment>